<proteinExistence type="predicted"/>
<dbReference type="Pfam" id="PF09438">
    <property type="entry name" value="DUF2017"/>
    <property type="match status" value="1"/>
</dbReference>
<organism evidence="1 2">
    <name type="scientific">Calidifontibacter indicus</name>
    <dbReference type="NCBI Taxonomy" id="419650"/>
    <lineage>
        <taxon>Bacteria</taxon>
        <taxon>Bacillati</taxon>
        <taxon>Actinomycetota</taxon>
        <taxon>Actinomycetes</taxon>
        <taxon>Micrococcales</taxon>
        <taxon>Dermacoccaceae</taxon>
        <taxon>Calidifontibacter</taxon>
    </lineage>
</organism>
<evidence type="ECO:0000313" key="2">
    <source>
        <dbReference type="Proteomes" id="UP000256253"/>
    </source>
</evidence>
<protein>
    <submittedName>
        <fullName evidence="1">Uncharacterized protein DUF2017</fullName>
    </submittedName>
</protein>
<dbReference type="RefSeq" id="WP_115922555.1">
    <property type="nucleotide sequence ID" value="NZ_CBDRMH010000020.1"/>
</dbReference>
<keyword evidence="2" id="KW-1185">Reference proteome</keyword>
<sequence>MAQAFQRKRDRLVGRLDQTERSIVIELMAQTREMVAPEQQAATGDAFTDLISTLGDSYDPSEVAERDPVVRRLLPDGHRDDQEAAAEFRAATERTLREQKTRKLTAAIDLLLGVPDNQDKLSFEVPDAITLMMALADVRLALGERLELRTDEDSEQLHADLEAMTGPDQQRLAIGLYYDFLTWLQESLALALTE</sequence>
<dbReference type="OrthoDB" id="3268479at2"/>
<name>A0A3D9UQ41_9MICO</name>
<dbReference type="InterPro" id="IPR018561">
    <property type="entry name" value="AosR"/>
</dbReference>
<dbReference type="EMBL" id="QTUA01000001">
    <property type="protein sequence ID" value="REF30583.1"/>
    <property type="molecule type" value="Genomic_DNA"/>
</dbReference>
<comment type="caution">
    <text evidence="1">The sequence shown here is derived from an EMBL/GenBank/DDBJ whole genome shotgun (WGS) entry which is preliminary data.</text>
</comment>
<reference evidence="1 2" key="1">
    <citation type="submission" date="2018-08" db="EMBL/GenBank/DDBJ databases">
        <title>Sequencing the genomes of 1000 actinobacteria strains.</title>
        <authorList>
            <person name="Klenk H.-P."/>
        </authorList>
    </citation>
    <scope>NUCLEOTIDE SEQUENCE [LARGE SCALE GENOMIC DNA]</scope>
    <source>
        <strain evidence="1 2">DSM 22967</strain>
    </source>
</reference>
<dbReference type="Proteomes" id="UP000256253">
    <property type="component" value="Unassembled WGS sequence"/>
</dbReference>
<evidence type="ECO:0000313" key="1">
    <source>
        <dbReference type="EMBL" id="REF30583.1"/>
    </source>
</evidence>
<dbReference type="AlphaFoldDB" id="A0A3D9UQ41"/>
<gene>
    <name evidence="1" type="ORF">DFJ65_1595</name>
</gene>
<accession>A0A3D9UQ41</accession>